<proteinExistence type="predicted"/>
<protein>
    <submittedName>
        <fullName evidence="4">AAA family ATPase</fullName>
    </submittedName>
</protein>
<dbReference type="PANTHER" id="PTHR41259">
    <property type="entry name" value="DOUBLE-STRAND BREAK REPAIR RAD50 ATPASE, PUTATIVE-RELATED"/>
    <property type="match status" value="1"/>
</dbReference>
<dbReference type="Proteomes" id="UP001623041">
    <property type="component" value="Unassembled WGS sequence"/>
</dbReference>
<feature type="transmembrane region" description="Helical" evidence="2">
    <location>
        <begin position="476"/>
        <end position="494"/>
    </location>
</feature>
<sequence length="1003" mass="117275">MKIIEMHIYGYGQLENVKITDLADFQVFYGENEAGKSTIMAFIHGILFGFPTKQQSDLRYEPKHSTKYGGKIRIYHEEHGYAVIERIKGKASGDVKVVMDSGTIGGEELLKKLLGDFNKGLFQAIFSFNLHGLQNIHQMKAEEIGKFLFSAGALGTEQLSKAETILQKELEARFKPSGKKPVLNDRLQALHEINGELKKAAAKNKEYESLITKKEMLQQEMEAIIDSLQKIGEKVEKLHEWKRIEPIVKEEKWTKKELKQLGEIEFPARGIERMERLNQLIHPYHAEVISIGERIENLKKELEAIEPNLSLLENESAILTLLDQVPIMEQLRLEKQQCEAKLLVYEDQLAITKEKLHLSLDEEAIFAINTNIYIKNQVEVVSRKKQKLEEVKEELEERYRDEKNTLEEIEKDVRFAESQVLPKQERLLLEEQVGTENDKRGLEGELKTLEEKINLYQQAYERDLAATTSMKKQKRLQFFLFEFIFFGLIAYGLFTKQWVLLFLGVMGCIIIAIFMVKSKKPLENGEMKQTLNGLREKEILLKQKLQSAEYLDITKLENKLMQDNQRREELQMLKMKLKQQHSQFEKIVAKFEEWEVDSAQNKEKQLSISQELKIPEYIAASFLQEAFEFIEQSKSIYREKNQLLVRLGQINQQRAKIVEDLTSFEKRFLQEKGLDLHNTAYLLRNKLKEEHEKQIKSQERLGKLADLKADLKQKSQELKLLQTEHISLLQAAKAVTEQQFYKMGEEVEKKEKLLERLNHLQSQLQYSLLPEHVWESYLPIHDSEELIMECNLEAQHLQAKLKKLQEEHASIRYEIQILEEGGMYSDILHHYKQKKFELEETAKEWSVYSLAQEILLQTIDKYKNVHLPRMLSKAEEYMSFLTNGSYHKIHPQKSGSGFLVEGKDHTLFEANELSQATTEQLYVSIRLALATTLYENYPFPIIIDDSFVNFDAKRTHKVIELLKRLERNQILFFTCHSHLLQHFRRENILSLEKGAVLDYLIEK</sequence>
<feature type="coiled-coil region" evidence="1">
    <location>
        <begin position="190"/>
        <end position="234"/>
    </location>
</feature>
<dbReference type="Gene3D" id="3.40.50.300">
    <property type="entry name" value="P-loop containing nucleotide triphosphate hydrolases"/>
    <property type="match status" value="2"/>
</dbReference>
<comment type="caution">
    <text evidence="4">The sequence shown here is derived from an EMBL/GenBank/DDBJ whole genome shotgun (WGS) entry which is preliminary data.</text>
</comment>
<dbReference type="PANTHER" id="PTHR41259:SF1">
    <property type="entry name" value="DOUBLE-STRAND BREAK REPAIR RAD50 ATPASE, PUTATIVE-RELATED"/>
    <property type="match status" value="1"/>
</dbReference>
<feature type="domain" description="YhaN AAA" evidence="3">
    <location>
        <begin position="1"/>
        <end position="207"/>
    </location>
</feature>
<dbReference type="InterPro" id="IPR027417">
    <property type="entry name" value="P-loop_NTPase"/>
</dbReference>
<gene>
    <name evidence="4" type="ORF">ACJEBI_22305</name>
</gene>
<accession>A0ABW8RLI3</accession>
<dbReference type="InterPro" id="IPR038734">
    <property type="entry name" value="YhaN_AAA"/>
</dbReference>
<keyword evidence="2" id="KW-0472">Membrane</keyword>
<feature type="coiled-coil region" evidence="1">
    <location>
        <begin position="704"/>
        <end position="763"/>
    </location>
</feature>
<name>A0ABW8RLI3_9BACI</name>
<reference evidence="4 5" key="1">
    <citation type="submission" date="2024-11" db="EMBL/GenBank/DDBJ databases">
        <authorList>
            <person name="Lucas J.A."/>
        </authorList>
    </citation>
    <scope>NUCLEOTIDE SEQUENCE [LARGE SCALE GENOMIC DNA]</scope>
    <source>
        <strain evidence="4 5">Z 5.4</strain>
    </source>
</reference>
<evidence type="ECO:0000256" key="2">
    <source>
        <dbReference type="SAM" id="Phobius"/>
    </source>
</evidence>
<evidence type="ECO:0000313" key="4">
    <source>
        <dbReference type="EMBL" id="MFK9094193.1"/>
    </source>
</evidence>
<evidence type="ECO:0000256" key="1">
    <source>
        <dbReference type="SAM" id="Coils"/>
    </source>
</evidence>
<feature type="coiled-coil region" evidence="1">
    <location>
        <begin position="787"/>
        <end position="821"/>
    </location>
</feature>
<dbReference type="RefSeq" id="WP_406582667.1">
    <property type="nucleotide sequence ID" value="NZ_JBJHQH010000020.1"/>
</dbReference>
<organism evidence="4 5">
    <name type="scientific">Bacillus salipaludis</name>
    <dbReference type="NCBI Taxonomy" id="2547811"/>
    <lineage>
        <taxon>Bacteria</taxon>
        <taxon>Bacillati</taxon>
        <taxon>Bacillota</taxon>
        <taxon>Bacilli</taxon>
        <taxon>Bacillales</taxon>
        <taxon>Bacillaceae</taxon>
        <taxon>Bacillus</taxon>
    </lineage>
</organism>
<dbReference type="Pfam" id="PF13514">
    <property type="entry name" value="AAA_27"/>
    <property type="match status" value="1"/>
</dbReference>
<feature type="coiled-coil region" evidence="1">
    <location>
        <begin position="295"/>
        <end position="466"/>
    </location>
</feature>
<evidence type="ECO:0000313" key="5">
    <source>
        <dbReference type="Proteomes" id="UP001623041"/>
    </source>
</evidence>
<keyword evidence="5" id="KW-1185">Reference proteome</keyword>
<dbReference type="SUPFAM" id="SSF52540">
    <property type="entry name" value="P-loop containing nucleoside triphosphate hydrolases"/>
    <property type="match status" value="1"/>
</dbReference>
<keyword evidence="2" id="KW-1133">Transmembrane helix</keyword>
<keyword evidence="1" id="KW-0175">Coiled coil</keyword>
<keyword evidence="2" id="KW-0812">Transmembrane</keyword>
<dbReference type="EMBL" id="JBJHQH010000020">
    <property type="protein sequence ID" value="MFK9094193.1"/>
    <property type="molecule type" value="Genomic_DNA"/>
</dbReference>
<feature type="coiled-coil region" evidence="1">
    <location>
        <begin position="553"/>
        <end position="580"/>
    </location>
</feature>
<evidence type="ECO:0000259" key="3">
    <source>
        <dbReference type="Pfam" id="PF13514"/>
    </source>
</evidence>
<feature type="transmembrane region" description="Helical" evidence="2">
    <location>
        <begin position="500"/>
        <end position="518"/>
    </location>
</feature>